<name>A0AAV5AQN9_9FLAO</name>
<evidence type="ECO:0000259" key="4">
    <source>
        <dbReference type="Pfam" id="PF20257"/>
    </source>
</evidence>
<evidence type="ECO:0008006" key="9">
    <source>
        <dbReference type="Google" id="ProtNLM"/>
    </source>
</evidence>
<comment type="similarity">
    <text evidence="2">Belongs to the SAM hydrolase / SAM-dependent halogenase family.</text>
</comment>
<dbReference type="SUPFAM" id="SSF101852">
    <property type="entry name" value="Bacterial fluorinating enzyme, C-terminal domain"/>
    <property type="match status" value="1"/>
</dbReference>
<sequence>MHIITLTTDFGERDYSVGALKGKLYSLISNARIVDISHQIELFNIMQAAYVLRNAYKYFPTETIHIIGIDDELHSEKSLLIAYYQNQYFICADNGFFSLLFEENIPCDVYKIPFSGQNSTFPTLDFATYVAEKITLKIPLEQIGERTENHIFTNDYTPFANKKRIDGKVIYIDHYGNVISNISKKLIEKHAQGRRFDVFFKGVDFKNISIQEIYTQYNDIEFKSNKKILANEILIFNQLQHLELAIYRGNPLTIGAASTLFGIEYRSPVSIQFIDNQ</sequence>
<feature type="domain" description="S-adenosyl-l-methionine hydroxide adenosyltransferase N-terminal" evidence="3">
    <location>
        <begin position="4"/>
        <end position="144"/>
    </location>
</feature>
<dbReference type="PANTHER" id="PTHR35092:SF1">
    <property type="entry name" value="CHLORINASE MJ1651"/>
    <property type="match status" value="1"/>
</dbReference>
<evidence type="ECO:0000313" key="7">
    <source>
        <dbReference type="Proteomes" id="UP001207736"/>
    </source>
</evidence>
<proteinExistence type="inferred from homology"/>
<dbReference type="InterPro" id="IPR002747">
    <property type="entry name" value="SAM_OH_AdoTrfase"/>
</dbReference>
<gene>
    <name evidence="5" type="primary">fjo14</name>
    <name evidence="5" type="ORF">RCZ15_06240</name>
    <name evidence="6" type="ORF">RCZ16_10310</name>
</gene>
<dbReference type="InterPro" id="IPR046470">
    <property type="entry name" value="SAM_HAT_C"/>
</dbReference>
<dbReference type="InterPro" id="IPR023228">
    <property type="entry name" value="SAM_OH_AdoTrfase_N_sf"/>
</dbReference>
<dbReference type="SUPFAM" id="SSF102522">
    <property type="entry name" value="Bacterial fluorinating enzyme, N-terminal domain"/>
    <property type="match status" value="1"/>
</dbReference>
<dbReference type="Pfam" id="PF20257">
    <property type="entry name" value="SAM_HAT_C"/>
    <property type="match status" value="1"/>
</dbReference>
<reference evidence="5 8" key="1">
    <citation type="submission" date="2021-11" db="EMBL/GenBank/DDBJ databases">
        <title>Draft genome sequence of Capnocytophaga sp. strain KC07075 isolated from cat oral cavity.</title>
        <authorList>
            <person name="Suzuki M."/>
            <person name="Imaoka K."/>
            <person name="Kimura M."/>
            <person name="Morikawa S."/>
            <person name="Maeda K."/>
        </authorList>
    </citation>
    <scope>NUCLEOTIDE SEQUENCE</scope>
    <source>
        <strain evidence="5">KC07075</strain>
        <strain evidence="6 8">KC07079</strain>
    </source>
</reference>
<organism evidence="5 7">
    <name type="scientific">Capnocytophaga catalasegens</name>
    <dbReference type="NCBI Taxonomy" id="1004260"/>
    <lineage>
        <taxon>Bacteria</taxon>
        <taxon>Pseudomonadati</taxon>
        <taxon>Bacteroidota</taxon>
        <taxon>Flavobacteriia</taxon>
        <taxon>Flavobacteriales</taxon>
        <taxon>Flavobacteriaceae</taxon>
        <taxon>Capnocytophaga</taxon>
    </lineage>
</organism>
<accession>A0AAV5AQN9</accession>
<dbReference type="Proteomes" id="UP001207736">
    <property type="component" value="Unassembled WGS sequence"/>
</dbReference>
<dbReference type="Proteomes" id="UP001208692">
    <property type="component" value="Unassembled WGS sequence"/>
</dbReference>
<evidence type="ECO:0000256" key="2">
    <source>
        <dbReference type="ARBA" id="ARBA00024035"/>
    </source>
</evidence>
<dbReference type="RefSeq" id="WP_264857482.1">
    <property type="nucleotide sequence ID" value="NZ_BQKA01000012.1"/>
</dbReference>
<keyword evidence="8" id="KW-1185">Reference proteome</keyword>
<dbReference type="Gene3D" id="2.40.30.90">
    <property type="entry name" value="Bacterial fluorinating enzyme like"/>
    <property type="match status" value="1"/>
</dbReference>
<dbReference type="InterPro" id="IPR046469">
    <property type="entry name" value="SAM_HAT_N"/>
</dbReference>
<dbReference type="Gene3D" id="3.40.50.10790">
    <property type="entry name" value="S-adenosyl-l-methionine hydroxide adenosyltransferase, N-terminal"/>
    <property type="match status" value="1"/>
</dbReference>
<evidence type="ECO:0000313" key="5">
    <source>
        <dbReference type="EMBL" id="GJM49649.1"/>
    </source>
</evidence>
<dbReference type="EMBL" id="BQKB01000018">
    <property type="protein sequence ID" value="GJM52714.1"/>
    <property type="molecule type" value="Genomic_DNA"/>
</dbReference>
<dbReference type="AlphaFoldDB" id="A0AAV5AQN9"/>
<evidence type="ECO:0000259" key="3">
    <source>
        <dbReference type="Pfam" id="PF01887"/>
    </source>
</evidence>
<dbReference type="InterPro" id="IPR023227">
    <property type="entry name" value="SAM_OH_AdoTrfase_C_sf"/>
</dbReference>
<evidence type="ECO:0000313" key="8">
    <source>
        <dbReference type="Proteomes" id="UP001208692"/>
    </source>
</evidence>
<keyword evidence="1" id="KW-0949">S-adenosyl-L-methionine</keyword>
<dbReference type="PIRSF" id="PIRSF006779">
    <property type="entry name" value="UCP006779"/>
    <property type="match status" value="1"/>
</dbReference>
<dbReference type="Pfam" id="PF01887">
    <property type="entry name" value="SAM_HAT_N"/>
    <property type="match status" value="1"/>
</dbReference>
<evidence type="ECO:0000313" key="6">
    <source>
        <dbReference type="EMBL" id="GJM52714.1"/>
    </source>
</evidence>
<evidence type="ECO:0000256" key="1">
    <source>
        <dbReference type="ARBA" id="ARBA00022691"/>
    </source>
</evidence>
<feature type="domain" description="S-adenosyl-l-methionine hydroxide adenosyltransferase C-terminal" evidence="4">
    <location>
        <begin position="167"/>
        <end position="269"/>
    </location>
</feature>
<protein>
    <recommendedName>
        <fullName evidence="9">S-adenosyl-l-methionine hydroxide adenosyltransferase</fullName>
    </recommendedName>
</protein>
<dbReference type="EMBL" id="BQKA01000012">
    <property type="protein sequence ID" value="GJM49649.1"/>
    <property type="molecule type" value="Genomic_DNA"/>
</dbReference>
<dbReference type="PANTHER" id="PTHR35092">
    <property type="entry name" value="CHLORINASE MJ1651"/>
    <property type="match status" value="1"/>
</dbReference>
<comment type="caution">
    <text evidence="5">The sequence shown here is derived from an EMBL/GenBank/DDBJ whole genome shotgun (WGS) entry which is preliminary data.</text>
</comment>